<dbReference type="AlphaFoldDB" id="A0AAV5HYG5"/>
<feature type="domain" description="Disease resistance protein winged helix" evidence="5">
    <location>
        <begin position="56"/>
        <end position="122"/>
    </location>
</feature>
<dbReference type="Pfam" id="PF23559">
    <property type="entry name" value="WHD_DRP"/>
    <property type="match status" value="1"/>
</dbReference>
<dbReference type="InterPro" id="IPR032675">
    <property type="entry name" value="LRR_dom_sf"/>
</dbReference>
<dbReference type="SUPFAM" id="SSF52058">
    <property type="entry name" value="L domain-like"/>
    <property type="match status" value="1"/>
</dbReference>
<dbReference type="InterPro" id="IPR057135">
    <property type="entry name" value="At4g27190-like_LRR"/>
</dbReference>
<dbReference type="InterPro" id="IPR036388">
    <property type="entry name" value="WH-like_DNA-bd_sf"/>
</dbReference>
<name>A0AAV5HYG5_9ROSI</name>
<evidence type="ECO:0000256" key="2">
    <source>
        <dbReference type="ARBA" id="ARBA00022737"/>
    </source>
</evidence>
<sequence length="632" mass="72342">MKGVDDIKVWRNALTELQECVKSVKGSEDEIFMRLKFSFDRLPNEKIKNCFLYCSLFHEDYLFKREELIEGWIDEGLMDGLRSREAAYDRGHAFLDVLEKNSLLERHLGRAIKMHDVVRDMAIRSIGPGVGYMVKTGMKLIEVPNEHGWARDLKKVSLMANDIAKIPVGLTPKCPTLSTLILSDNPLTEIPKSFFEDMSGLKVLDLSGTHVEALPSSTSKLKYLSALRLRGCERLKCLPSLEKLVALKKLDLRWASIEVVPQGMEMLTSLEYLDLIWTNLKEIPTGILSKLSSLQYLVVTSERGIHSVKINLEEVARLRKLEILECNFGDMQDFNYLLKEFENFQSFIAYQLLVGTEMDHNKDIHNPNYKCRLIISECDIGEECIVLPDKLQQLRIHKCKNIRSCLNKTVLSENATELGVCVISDCEETEYVVELDSSFSSSCKPVLDKLEQLRLWDLPRLWALVRMEGVATPPRVFSNLRILHLEGCSGMRKLLPLELLQAFQNLEVIEVDSCEQMEEIIASSDSDASSDKFSFTFPKLERLQLWRLPQLKSICSAKGVMVCDFIVQISIKECPELKRIPVQLPMLDNGQPSPPPHLTGIWINRPSKEWWESLEWDHPNAKNILQPFLIIF</sequence>
<dbReference type="Gene3D" id="3.80.10.10">
    <property type="entry name" value="Ribonuclease Inhibitor"/>
    <property type="match status" value="2"/>
</dbReference>
<organism evidence="6 7">
    <name type="scientific">Rubroshorea leprosula</name>
    <dbReference type="NCBI Taxonomy" id="152421"/>
    <lineage>
        <taxon>Eukaryota</taxon>
        <taxon>Viridiplantae</taxon>
        <taxon>Streptophyta</taxon>
        <taxon>Embryophyta</taxon>
        <taxon>Tracheophyta</taxon>
        <taxon>Spermatophyta</taxon>
        <taxon>Magnoliopsida</taxon>
        <taxon>eudicotyledons</taxon>
        <taxon>Gunneridae</taxon>
        <taxon>Pentapetalae</taxon>
        <taxon>rosids</taxon>
        <taxon>malvids</taxon>
        <taxon>Malvales</taxon>
        <taxon>Dipterocarpaceae</taxon>
        <taxon>Rubroshorea</taxon>
    </lineage>
</organism>
<dbReference type="SMART" id="SM00369">
    <property type="entry name" value="LRR_TYP"/>
    <property type="match status" value="4"/>
</dbReference>
<evidence type="ECO:0000259" key="5">
    <source>
        <dbReference type="Pfam" id="PF23559"/>
    </source>
</evidence>
<dbReference type="GO" id="GO:0006952">
    <property type="term" value="P:defense response"/>
    <property type="evidence" value="ECO:0007669"/>
    <property type="project" value="UniProtKB-KW"/>
</dbReference>
<dbReference type="InterPro" id="IPR050905">
    <property type="entry name" value="Plant_NBS-LRR"/>
</dbReference>
<evidence type="ECO:0000259" key="4">
    <source>
        <dbReference type="Pfam" id="PF23247"/>
    </source>
</evidence>
<keyword evidence="1" id="KW-0433">Leucine-rich repeat</keyword>
<dbReference type="InterPro" id="IPR058922">
    <property type="entry name" value="WHD_DRP"/>
</dbReference>
<dbReference type="EMBL" id="BPVZ01000004">
    <property type="protein sequence ID" value="GKU91009.1"/>
    <property type="molecule type" value="Genomic_DNA"/>
</dbReference>
<dbReference type="Pfam" id="PF13855">
    <property type="entry name" value="LRR_8"/>
    <property type="match status" value="1"/>
</dbReference>
<keyword evidence="7" id="KW-1185">Reference proteome</keyword>
<reference evidence="6 7" key="1">
    <citation type="journal article" date="2021" name="Commun. Biol.">
        <title>The genome of Shorea leprosula (Dipterocarpaceae) highlights the ecological relevance of drought in aseasonal tropical rainforests.</title>
        <authorList>
            <person name="Ng K.K.S."/>
            <person name="Kobayashi M.J."/>
            <person name="Fawcett J.A."/>
            <person name="Hatakeyama M."/>
            <person name="Paape T."/>
            <person name="Ng C.H."/>
            <person name="Ang C.C."/>
            <person name="Tnah L.H."/>
            <person name="Lee C.T."/>
            <person name="Nishiyama T."/>
            <person name="Sese J."/>
            <person name="O'Brien M.J."/>
            <person name="Copetti D."/>
            <person name="Mohd Noor M.I."/>
            <person name="Ong R.C."/>
            <person name="Putra M."/>
            <person name="Sireger I.Z."/>
            <person name="Indrioko S."/>
            <person name="Kosugi Y."/>
            <person name="Izuno A."/>
            <person name="Isagi Y."/>
            <person name="Lee S.L."/>
            <person name="Shimizu K.K."/>
        </authorList>
    </citation>
    <scope>NUCLEOTIDE SEQUENCE [LARGE SCALE GENOMIC DNA]</scope>
    <source>
        <strain evidence="6">214</strain>
    </source>
</reference>
<keyword evidence="3" id="KW-0611">Plant defense</keyword>
<comment type="caution">
    <text evidence="6">The sequence shown here is derived from an EMBL/GenBank/DDBJ whole genome shotgun (WGS) entry which is preliminary data.</text>
</comment>
<protein>
    <submittedName>
        <fullName evidence="6">Uncharacterized protein</fullName>
    </submittedName>
</protein>
<feature type="domain" description="Disease resistance protein At4g27190-like leucine-rich repeats" evidence="4">
    <location>
        <begin position="473"/>
        <end position="580"/>
    </location>
</feature>
<evidence type="ECO:0000256" key="1">
    <source>
        <dbReference type="ARBA" id="ARBA00022614"/>
    </source>
</evidence>
<gene>
    <name evidence="6" type="ORF">SLEP1_g4939</name>
</gene>
<keyword evidence="2" id="KW-0677">Repeat</keyword>
<dbReference type="PANTHER" id="PTHR33463:SF187">
    <property type="entry name" value="AND NB-ARC DOMAIN DISEASE RESISTANCE PROTEIN, PUTATIVE-RELATED"/>
    <property type="match status" value="1"/>
</dbReference>
<dbReference type="Proteomes" id="UP001054252">
    <property type="component" value="Unassembled WGS sequence"/>
</dbReference>
<evidence type="ECO:0000313" key="7">
    <source>
        <dbReference type="Proteomes" id="UP001054252"/>
    </source>
</evidence>
<accession>A0AAV5HYG5</accession>
<dbReference type="Gene3D" id="1.10.10.10">
    <property type="entry name" value="Winged helix-like DNA-binding domain superfamily/Winged helix DNA-binding domain"/>
    <property type="match status" value="1"/>
</dbReference>
<proteinExistence type="predicted"/>
<dbReference type="FunFam" id="1.10.10.10:FF:000322">
    <property type="entry name" value="Probable disease resistance protein At1g63360"/>
    <property type="match status" value="1"/>
</dbReference>
<dbReference type="InterPro" id="IPR003591">
    <property type="entry name" value="Leu-rich_rpt_typical-subtyp"/>
</dbReference>
<dbReference type="InterPro" id="IPR001611">
    <property type="entry name" value="Leu-rich_rpt"/>
</dbReference>
<evidence type="ECO:0000256" key="3">
    <source>
        <dbReference type="ARBA" id="ARBA00022821"/>
    </source>
</evidence>
<evidence type="ECO:0000313" key="6">
    <source>
        <dbReference type="EMBL" id="GKU91009.1"/>
    </source>
</evidence>
<dbReference type="Pfam" id="PF23247">
    <property type="entry name" value="LRR_RPS2"/>
    <property type="match status" value="1"/>
</dbReference>
<dbReference type="PANTHER" id="PTHR33463">
    <property type="entry name" value="NB-ARC DOMAIN-CONTAINING PROTEIN-RELATED"/>
    <property type="match status" value="1"/>
</dbReference>